<dbReference type="HOGENOM" id="CLU_104910_1_0_2"/>
<dbReference type="STRING" id="671065.MetMK1DRAFT_00006510"/>
<name>H2C1M8_9CREN</name>
<dbReference type="eggNOG" id="arCOG02273">
    <property type="taxonomic scope" value="Archaea"/>
</dbReference>
<proteinExistence type="predicted"/>
<dbReference type="RefSeq" id="WP_009070610.1">
    <property type="nucleotide sequence ID" value="NZ_JH597761.1"/>
</dbReference>
<dbReference type="EMBL" id="JH597761">
    <property type="protein sequence ID" value="EHP70149.1"/>
    <property type="molecule type" value="Genomic_DNA"/>
</dbReference>
<protein>
    <submittedName>
        <fullName evidence="2">Putative DNA binding protein</fullName>
    </submittedName>
</protein>
<feature type="domain" description="HTH bat-type" evidence="1">
    <location>
        <begin position="143"/>
        <end position="195"/>
    </location>
</feature>
<dbReference type="AlphaFoldDB" id="H2C1M8"/>
<dbReference type="Pfam" id="PF04967">
    <property type="entry name" value="HTH_10"/>
    <property type="match status" value="1"/>
</dbReference>
<gene>
    <name evidence="2" type="ORF">MetMK1DRAFT_00006510</name>
</gene>
<keyword evidence="3" id="KW-1185">Reference proteome</keyword>
<accession>H2C1M8</accession>
<dbReference type="PANTHER" id="PTHR34236:SF1">
    <property type="entry name" value="DIMETHYL SULFOXIDE REDUCTASE TRANSCRIPTIONAL ACTIVATOR"/>
    <property type="match status" value="1"/>
</dbReference>
<reference evidence="2 3" key="1">
    <citation type="submission" date="2012-01" db="EMBL/GenBank/DDBJ databases">
        <title>Improved High-Quality Draft sequence of Metallosphaera yellowstonensis MK1.</title>
        <authorList>
            <consortium name="US DOE Joint Genome Institute"/>
            <person name="Lucas S."/>
            <person name="Han J."/>
            <person name="Cheng J.-F."/>
            <person name="Goodwin L."/>
            <person name="Pitluck S."/>
            <person name="Peters L."/>
            <person name="Teshima H."/>
            <person name="Detter J.C."/>
            <person name="Han C."/>
            <person name="Tapia R."/>
            <person name="Land M."/>
            <person name="Hauser L."/>
            <person name="Kyrpides N."/>
            <person name="Kozubal M."/>
            <person name="Macur R.E."/>
            <person name="Jay Z."/>
            <person name="Inskeep W."/>
            <person name="Woyke T."/>
        </authorList>
    </citation>
    <scope>NUCLEOTIDE SEQUENCE [LARGE SCALE GENOMIC DNA]</scope>
    <source>
        <strain evidence="2 3">MK1</strain>
    </source>
</reference>
<organism evidence="2 3">
    <name type="scientific">Metallosphaera yellowstonensis MK1</name>
    <dbReference type="NCBI Taxonomy" id="671065"/>
    <lineage>
        <taxon>Archaea</taxon>
        <taxon>Thermoproteota</taxon>
        <taxon>Thermoprotei</taxon>
        <taxon>Sulfolobales</taxon>
        <taxon>Sulfolobaceae</taxon>
        <taxon>Metallosphaera</taxon>
    </lineage>
</organism>
<dbReference type="PANTHER" id="PTHR34236">
    <property type="entry name" value="DIMETHYL SULFOXIDE REDUCTASE TRANSCRIPTIONAL ACTIVATOR"/>
    <property type="match status" value="1"/>
</dbReference>
<evidence type="ECO:0000313" key="3">
    <source>
        <dbReference type="Proteomes" id="UP000003980"/>
    </source>
</evidence>
<evidence type="ECO:0000313" key="2">
    <source>
        <dbReference type="EMBL" id="EHP70149.1"/>
    </source>
</evidence>
<evidence type="ECO:0000259" key="1">
    <source>
        <dbReference type="Pfam" id="PF04967"/>
    </source>
</evidence>
<dbReference type="OrthoDB" id="168808at2157"/>
<dbReference type="Proteomes" id="UP000003980">
    <property type="component" value="Unassembled WGS sequence"/>
</dbReference>
<sequence length="203" mass="23503">MLKKVNLTLEHEGCWTESSNETVRTINLEVYPDKGYLRSWILSSEPNLAERMAREPTVKRVNKVYSSRGEVIVDFLNVYEGSVAGLLYSREVLILGNYNVGGREVWSFVAGKNALSELRREISSLGRVVDMRVEDYLPSFPNLTEMERRVLKVAISRGYIDYPREVNAEELARMLNLSKVTFLYHWRNAQKKILKYVSDYVLD</sequence>
<dbReference type="InterPro" id="IPR007050">
    <property type="entry name" value="HTH_bacterioopsin"/>
</dbReference>